<dbReference type="Pfam" id="PF01121">
    <property type="entry name" value="CoaE"/>
    <property type="match status" value="1"/>
</dbReference>
<dbReference type="UniPathway" id="UPA00241">
    <property type="reaction ID" value="UER00356"/>
</dbReference>
<name>A0A098G5R4_9GAMM</name>
<evidence type="ECO:0000313" key="7">
    <source>
        <dbReference type="EMBL" id="CEG56835.1"/>
    </source>
</evidence>
<dbReference type="AlphaFoldDB" id="A0A098G5R4"/>
<keyword evidence="2 5" id="KW-0547">Nucleotide-binding</keyword>
<keyword evidence="5 7" id="KW-0808">Transferase</keyword>
<comment type="subcellular location">
    <subcellularLocation>
        <location evidence="5">Cytoplasm</location>
    </subcellularLocation>
</comment>
<dbReference type="CDD" id="cd02022">
    <property type="entry name" value="DPCK"/>
    <property type="match status" value="1"/>
</dbReference>
<dbReference type="EC" id="2.7.1.24" evidence="5 6"/>
<dbReference type="GO" id="GO:0005737">
    <property type="term" value="C:cytoplasm"/>
    <property type="evidence" value="ECO:0007669"/>
    <property type="project" value="UniProtKB-SubCell"/>
</dbReference>
<dbReference type="GO" id="GO:0005524">
    <property type="term" value="F:ATP binding"/>
    <property type="evidence" value="ECO:0007669"/>
    <property type="project" value="UniProtKB-UniRule"/>
</dbReference>
<evidence type="ECO:0000256" key="6">
    <source>
        <dbReference type="NCBIfam" id="TIGR00152"/>
    </source>
</evidence>
<dbReference type="HOGENOM" id="CLU_057180_1_2_6"/>
<dbReference type="Gene3D" id="3.40.50.300">
    <property type="entry name" value="P-loop containing nucleotide triphosphate hydrolases"/>
    <property type="match status" value="1"/>
</dbReference>
<gene>
    <name evidence="5 7" type="primary">coaE</name>
    <name evidence="7" type="ORF">LFA_1415</name>
</gene>
<keyword evidence="4 5" id="KW-0173">Coenzyme A biosynthesis</keyword>
<keyword evidence="5" id="KW-0963">Cytoplasm</keyword>
<dbReference type="OrthoDB" id="9812943at2"/>
<evidence type="ECO:0000313" key="8">
    <source>
        <dbReference type="Proteomes" id="UP000032430"/>
    </source>
</evidence>
<dbReference type="Proteomes" id="UP000032430">
    <property type="component" value="Chromosome I"/>
</dbReference>
<keyword evidence="8" id="KW-1185">Reference proteome</keyword>
<comment type="similarity">
    <text evidence="1 5">Belongs to the CoaE family.</text>
</comment>
<dbReference type="NCBIfam" id="TIGR00152">
    <property type="entry name" value="dephospho-CoA kinase"/>
    <property type="match status" value="1"/>
</dbReference>
<dbReference type="GO" id="GO:0015937">
    <property type="term" value="P:coenzyme A biosynthetic process"/>
    <property type="evidence" value="ECO:0007669"/>
    <property type="project" value="UniProtKB-UniRule"/>
</dbReference>
<evidence type="ECO:0000256" key="4">
    <source>
        <dbReference type="ARBA" id="ARBA00022993"/>
    </source>
</evidence>
<comment type="pathway">
    <text evidence="5">Cofactor biosynthesis; coenzyme A biosynthesis; CoA from (R)-pantothenate: step 5/5.</text>
</comment>
<dbReference type="HAMAP" id="MF_00376">
    <property type="entry name" value="Dephospho_CoA_kinase"/>
    <property type="match status" value="1"/>
</dbReference>
<dbReference type="EMBL" id="LN614827">
    <property type="protein sequence ID" value="CEG56835.1"/>
    <property type="molecule type" value="Genomic_DNA"/>
</dbReference>
<keyword evidence="5 7" id="KW-0418">Kinase</keyword>
<dbReference type="PROSITE" id="PS51219">
    <property type="entry name" value="DPCK"/>
    <property type="match status" value="1"/>
</dbReference>
<feature type="binding site" evidence="5">
    <location>
        <begin position="12"/>
        <end position="17"/>
    </location>
    <ligand>
        <name>ATP</name>
        <dbReference type="ChEBI" id="CHEBI:30616"/>
    </ligand>
</feature>
<dbReference type="InterPro" id="IPR027417">
    <property type="entry name" value="P-loop_NTPase"/>
</dbReference>
<reference evidence="8" key="1">
    <citation type="submission" date="2014-09" db="EMBL/GenBank/DDBJ databases">
        <authorList>
            <person name="Gomez-Valero L."/>
        </authorList>
    </citation>
    <scope>NUCLEOTIDE SEQUENCE [LARGE SCALE GENOMIC DNA]</scope>
    <source>
        <strain evidence="8">ATCC700992</strain>
    </source>
</reference>
<accession>A0A098G5R4</accession>
<comment type="catalytic activity">
    <reaction evidence="5">
        <text>3'-dephospho-CoA + ATP = ADP + CoA + H(+)</text>
        <dbReference type="Rhea" id="RHEA:18245"/>
        <dbReference type="ChEBI" id="CHEBI:15378"/>
        <dbReference type="ChEBI" id="CHEBI:30616"/>
        <dbReference type="ChEBI" id="CHEBI:57287"/>
        <dbReference type="ChEBI" id="CHEBI:57328"/>
        <dbReference type="ChEBI" id="CHEBI:456216"/>
        <dbReference type="EC" id="2.7.1.24"/>
    </reaction>
</comment>
<dbReference type="STRING" id="1212491.LFA_1415"/>
<evidence type="ECO:0000256" key="5">
    <source>
        <dbReference type="HAMAP-Rule" id="MF_00376"/>
    </source>
</evidence>
<sequence>MVFAVGLTGNIASGKTTAAKLFSSFGIQVINADQISKELTVKNTPAYKQIFEHYGSDVLLDNGELNRKRLREIIFSQPNERQWLENLLHPLIRTQIEYLVSSCTTAYCVVEIPLLLKKENYPYLNKIVAIIAPQNMQIARVMERDQCSDAQALAILSTQPDDNSRLKIADDVITNDSGLDALRHNLEKLHHKYLNESRSK</sequence>
<organism evidence="7 8">
    <name type="scientific">Legionella fallonii LLAP-10</name>
    <dbReference type="NCBI Taxonomy" id="1212491"/>
    <lineage>
        <taxon>Bacteria</taxon>
        <taxon>Pseudomonadati</taxon>
        <taxon>Pseudomonadota</taxon>
        <taxon>Gammaproteobacteria</taxon>
        <taxon>Legionellales</taxon>
        <taxon>Legionellaceae</taxon>
        <taxon>Legionella</taxon>
    </lineage>
</organism>
<keyword evidence="3 5" id="KW-0067">ATP-binding</keyword>
<dbReference type="KEGG" id="lfa:LFA_1415"/>
<dbReference type="GO" id="GO:0004140">
    <property type="term" value="F:dephospho-CoA kinase activity"/>
    <property type="evidence" value="ECO:0007669"/>
    <property type="project" value="UniProtKB-UniRule"/>
</dbReference>
<dbReference type="PANTHER" id="PTHR10695:SF46">
    <property type="entry name" value="BIFUNCTIONAL COENZYME A SYNTHASE-RELATED"/>
    <property type="match status" value="1"/>
</dbReference>
<dbReference type="PANTHER" id="PTHR10695">
    <property type="entry name" value="DEPHOSPHO-COA KINASE-RELATED"/>
    <property type="match status" value="1"/>
</dbReference>
<comment type="function">
    <text evidence="5">Catalyzes the phosphorylation of the 3'-hydroxyl group of dephosphocoenzyme A to form coenzyme A.</text>
</comment>
<evidence type="ECO:0000256" key="3">
    <source>
        <dbReference type="ARBA" id="ARBA00022840"/>
    </source>
</evidence>
<dbReference type="SUPFAM" id="SSF52540">
    <property type="entry name" value="P-loop containing nucleoside triphosphate hydrolases"/>
    <property type="match status" value="1"/>
</dbReference>
<dbReference type="InterPro" id="IPR001977">
    <property type="entry name" value="Depp_CoAkinase"/>
</dbReference>
<evidence type="ECO:0000256" key="1">
    <source>
        <dbReference type="ARBA" id="ARBA00009018"/>
    </source>
</evidence>
<dbReference type="RefSeq" id="WP_045095441.1">
    <property type="nucleotide sequence ID" value="NZ_LN614827.1"/>
</dbReference>
<protein>
    <recommendedName>
        <fullName evidence="5 6">Dephospho-CoA kinase</fullName>
        <ecNumber evidence="5 6">2.7.1.24</ecNumber>
    </recommendedName>
    <alternativeName>
        <fullName evidence="5">Dephosphocoenzyme A kinase</fullName>
    </alternativeName>
</protein>
<evidence type="ECO:0000256" key="2">
    <source>
        <dbReference type="ARBA" id="ARBA00022741"/>
    </source>
</evidence>
<proteinExistence type="inferred from homology"/>